<keyword evidence="1" id="KW-1133">Transmembrane helix</keyword>
<dbReference type="Proteomes" id="UP000241964">
    <property type="component" value="Unassembled WGS sequence"/>
</dbReference>
<dbReference type="Pfam" id="PF03929">
    <property type="entry name" value="PepSY_TM"/>
    <property type="match status" value="1"/>
</dbReference>
<feature type="transmembrane region" description="Helical" evidence="1">
    <location>
        <begin position="461"/>
        <end position="482"/>
    </location>
</feature>
<dbReference type="PANTHER" id="PTHR34219:SF6">
    <property type="entry name" value="BLR3280 PROTEIN"/>
    <property type="match status" value="1"/>
</dbReference>
<evidence type="ECO:0000256" key="1">
    <source>
        <dbReference type="SAM" id="Phobius"/>
    </source>
</evidence>
<feature type="transmembrane region" description="Helical" evidence="1">
    <location>
        <begin position="14"/>
        <end position="36"/>
    </location>
</feature>
<evidence type="ECO:0000313" key="2">
    <source>
        <dbReference type="EMBL" id="PSL27313.1"/>
    </source>
</evidence>
<dbReference type="PANTHER" id="PTHR34219">
    <property type="entry name" value="IRON-REGULATED INNER MEMBRANE PROTEIN-RELATED"/>
    <property type="match status" value="1"/>
</dbReference>
<keyword evidence="1 2" id="KW-0812">Transmembrane</keyword>
<sequence length="494" mass="56917">MKKLVKLTLLVHRYLGFALSLLFVVWFLSGFAMMYVKYPTMRYHERLQRLPAPDFSKANLTIAQALDSAGVKDTLRSIRLGMLLDRPVYRLTTTKGRYQAVFADDGALFEGADSALAVQLAVRFMRGGSIERVEFLTEIDQWMAAARSQGYATPVYRVHMADRARTYVYVAAQAGEVVQMVNAKQRFLAWLGPIPHWIYPTVLLRNRPLWNDIIVWSSTIGCLMCITGMVMGFVRYKRNRGVAFSPYKKKWFRWHHYTGFAFGLFVFTWVFSGLLSMTPWDWAPFTRLEPEESFMWTGGVLDAKKFSISSVVAAEKLGSVLDTREIHLTQWNGKPYYTAYADEHHTQLLAANDIHAAPLARLPLEPLVSKLQEMNAGVPLKEAVMLYAYDDYYYAKNHEKRLPVLRVKMALEDEKWYYVDPATAQVVLKHQDLSRLERWLYHGLHCFDFSFLVYKRPLWDIVVMVLMIGGTLVSITGLVLTWKWGARKVSKARN</sequence>
<keyword evidence="3" id="KW-1185">Reference proteome</keyword>
<dbReference type="EMBL" id="PYAS01000008">
    <property type="protein sequence ID" value="PSL27313.1"/>
    <property type="molecule type" value="Genomic_DNA"/>
</dbReference>
<dbReference type="OrthoDB" id="9760788at2"/>
<dbReference type="RefSeq" id="WP_106596717.1">
    <property type="nucleotide sequence ID" value="NZ_PYAS01000008.1"/>
</dbReference>
<comment type="caution">
    <text evidence="2">The sequence shown here is derived from an EMBL/GenBank/DDBJ whole genome shotgun (WGS) entry which is preliminary data.</text>
</comment>
<evidence type="ECO:0000313" key="3">
    <source>
        <dbReference type="Proteomes" id="UP000241964"/>
    </source>
</evidence>
<protein>
    <submittedName>
        <fullName evidence="2">PepSY-associated transmembrane protein</fullName>
    </submittedName>
</protein>
<gene>
    <name evidence="2" type="ORF">CLV60_108169</name>
</gene>
<accession>A0A2P8G018</accession>
<feature type="transmembrane region" description="Helical" evidence="1">
    <location>
        <begin position="254"/>
        <end position="277"/>
    </location>
</feature>
<keyword evidence="1" id="KW-0472">Membrane</keyword>
<organism evidence="2 3">
    <name type="scientific">Dyadobacter jiangsuensis</name>
    <dbReference type="NCBI Taxonomy" id="1591085"/>
    <lineage>
        <taxon>Bacteria</taxon>
        <taxon>Pseudomonadati</taxon>
        <taxon>Bacteroidota</taxon>
        <taxon>Cytophagia</taxon>
        <taxon>Cytophagales</taxon>
        <taxon>Spirosomataceae</taxon>
        <taxon>Dyadobacter</taxon>
    </lineage>
</organism>
<proteinExistence type="predicted"/>
<feature type="transmembrane region" description="Helical" evidence="1">
    <location>
        <begin position="213"/>
        <end position="234"/>
    </location>
</feature>
<name>A0A2P8G018_9BACT</name>
<dbReference type="InterPro" id="IPR005625">
    <property type="entry name" value="PepSY-ass_TM"/>
</dbReference>
<reference evidence="2 3" key="1">
    <citation type="submission" date="2018-03" db="EMBL/GenBank/DDBJ databases">
        <title>Genomic Encyclopedia of Archaeal and Bacterial Type Strains, Phase II (KMG-II): from individual species to whole genera.</title>
        <authorList>
            <person name="Goeker M."/>
        </authorList>
    </citation>
    <scope>NUCLEOTIDE SEQUENCE [LARGE SCALE GENOMIC DNA]</scope>
    <source>
        <strain evidence="2 3">DSM 29057</strain>
    </source>
</reference>
<dbReference type="AlphaFoldDB" id="A0A2P8G018"/>